<feature type="transmembrane region" description="Helical" evidence="1">
    <location>
        <begin position="136"/>
        <end position="161"/>
    </location>
</feature>
<evidence type="ECO:0000256" key="1">
    <source>
        <dbReference type="SAM" id="Phobius"/>
    </source>
</evidence>
<reference evidence="2" key="1">
    <citation type="submission" date="2020-02" db="EMBL/GenBank/DDBJ databases">
        <authorList>
            <person name="Meier V. D."/>
        </authorList>
    </citation>
    <scope>NUCLEOTIDE SEQUENCE</scope>
    <source>
        <strain evidence="2">AVDCRST_MAG28</strain>
    </source>
</reference>
<dbReference type="EMBL" id="CADCVE010000024">
    <property type="protein sequence ID" value="CAA9448111.1"/>
    <property type="molecule type" value="Genomic_DNA"/>
</dbReference>
<protein>
    <submittedName>
        <fullName evidence="2">Uncharacterized protein</fullName>
    </submittedName>
</protein>
<feature type="transmembrane region" description="Helical" evidence="1">
    <location>
        <begin position="105"/>
        <end position="124"/>
    </location>
</feature>
<keyword evidence="1" id="KW-0472">Membrane</keyword>
<feature type="transmembrane region" description="Helical" evidence="1">
    <location>
        <begin position="80"/>
        <end position="99"/>
    </location>
</feature>
<gene>
    <name evidence="2" type="ORF">AVDCRST_MAG28-1079</name>
</gene>
<name>A0A6J4QMQ3_9ACTN</name>
<organism evidence="2">
    <name type="scientific">uncultured Rubrobacteraceae bacterium</name>
    <dbReference type="NCBI Taxonomy" id="349277"/>
    <lineage>
        <taxon>Bacteria</taxon>
        <taxon>Bacillati</taxon>
        <taxon>Actinomycetota</taxon>
        <taxon>Rubrobacteria</taxon>
        <taxon>Rubrobacterales</taxon>
        <taxon>Rubrobacteraceae</taxon>
        <taxon>environmental samples</taxon>
    </lineage>
</organism>
<feature type="transmembrane region" description="Helical" evidence="1">
    <location>
        <begin position="173"/>
        <end position="194"/>
    </location>
</feature>
<dbReference type="AlphaFoldDB" id="A0A6J4QMQ3"/>
<keyword evidence="1" id="KW-0812">Transmembrane</keyword>
<keyword evidence="1" id="KW-1133">Transmembrane helix</keyword>
<feature type="transmembrane region" description="Helical" evidence="1">
    <location>
        <begin position="40"/>
        <end position="59"/>
    </location>
</feature>
<accession>A0A6J4QMQ3</accession>
<sequence>MDLLARIARLISNATRLPLLAVPLFLLVGAATAGWNGLLWAVLCLLLTSGLSLLYLAYLTRSGKVRDPRRIPQEQRIRPLRVVAGLHVGAWILVTLLGAPDSLRAVLLSYALATTAFAVFTPYINLSLHAAGVSGAIVCLLFVFGFLGALFIPVLPLVWWARRRLGRHTNLELALGTIVGGGLTWVSFAAVVVAL</sequence>
<proteinExistence type="predicted"/>
<evidence type="ECO:0000313" key="2">
    <source>
        <dbReference type="EMBL" id="CAA9448111.1"/>
    </source>
</evidence>